<evidence type="ECO:0000313" key="1">
    <source>
        <dbReference type="EMBL" id="BAC95919.1"/>
    </source>
</evidence>
<accession>Q7MGS2</accession>
<evidence type="ECO:0000313" key="2">
    <source>
        <dbReference type="Proteomes" id="UP000002675"/>
    </source>
</evidence>
<dbReference type="HOGENOM" id="CLU_3278679_0_0_6"/>
<proteinExistence type="predicted"/>
<protein>
    <submittedName>
        <fullName evidence="1">Uncharacterized protein</fullName>
    </submittedName>
</protein>
<sequence>MQGEVARPPAKGHCPTQRTNMLSGHAYCHYSITFLFLIACS</sequence>
<reference evidence="1 2" key="1">
    <citation type="journal article" date="2003" name="Genome Res.">
        <title>Comparative genome analysis of Vibrio vulnificus, a marine pathogen.</title>
        <authorList>
            <person name="Chen C.Y."/>
            <person name="Wu K.M."/>
            <person name="Chang Y.C."/>
            <person name="Chang C.H."/>
            <person name="Tsai H.C."/>
            <person name="Liao T.L."/>
            <person name="Liu Y.M."/>
            <person name="Chen H.J."/>
            <person name="Shen A.B."/>
            <person name="Li J.C."/>
            <person name="Su T.L."/>
            <person name="Shao C.P."/>
            <person name="Lee C.T."/>
            <person name="Hor L.I."/>
            <person name="Tsai S.F."/>
        </authorList>
    </citation>
    <scope>NUCLEOTIDE SEQUENCE [LARGE SCALE GENOMIC DNA]</scope>
    <source>
        <strain evidence="1 2">YJ016</strain>
    </source>
</reference>
<dbReference type="AlphaFoldDB" id="Q7MGS2"/>
<name>Q7MGS2_VIBVY</name>
<organism evidence="1 2">
    <name type="scientific">Vibrio vulnificus (strain YJ016)</name>
    <dbReference type="NCBI Taxonomy" id="196600"/>
    <lineage>
        <taxon>Bacteria</taxon>
        <taxon>Pseudomonadati</taxon>
        <taxon>Pseudomonadota</taxon>
        <taxon>Gammaproteobacteria</taxon>
        <taxon>Vibrionales</taxon>
        <taxon>Vibrionaceae</taxon>
        <taxon>Vibrio</taxon>
    </lineage>
</organism>
<dbReference type="Proteomes" id="UP000002675">
    <property type="component" value="Chromosome I"/>
</dbReference>
<gene>
    <name evidence="1" type="ordered locus">VV3154</name>
</gene>
<dbReference type="EMBL" id="BA000037">
    <property type="protein sequence ID" value="BAC95919.1"/>
    <property type="molecule type" value="Genomic_DNA"/>
</dbReference>
<dbReference type="KEGG" id="vvy:VV3154"/>